<evidence type="ECO:0000313" key="3">
    <source>
        <dbReference type="Proteomes" id="UP000244741"/>
    </source>
</evidence>
<evidence type="ECO:0000313" key="2">
    <source>
        <dbReference type="EMBL" id="AVR75999.1"/>
    </source>
</evidence>
<proteinExistence type="predicted"/>
<gene>
    <name evidence="2" type="ORF">AhSzq1_106</name>
</gene>
<keyword evidence="1" id="KW-0175">Coiled coil</keyword>
<dbReference type="EMBL" id="MG676224">
    <property type="protein sequence ID" value="AVR75999.1"/>
    <property type="molecule type" value="Genomic_DNA"/>
</dbReference>
<organism evidence="2 3">
    <name type="scientific">Aeromonas phage AhSzq-1</name>
    <dbReference type="NCBI Taxonomy" id="2138298"/>
    <lineage>
        <taxon>Viruses</taxon>
        <taxon>Duplodnaviria</taxon>
        <taxon>Heunggongvirae</taxon>
        <taxon>Uroviricota</taxon>
        <taxon>Caudoviricetes</taxon>
        <taxon>Demerecviridae</taxon>
        <taxon>Shenzhenvirus</taxon>
        <taxon>Shenzhenvirus AhSzq1</taxon>
    </lineage>
</organism>
<sequence length="64" mass="7340">METYEQYQKAQVEVERTTEVLNQLESEDVGESVDVAALQEATKKLEAQIRVLEVNISQRTREVS</sequence>
<protein>
    <submittedName>
        <fullName evidence="2">Uncharacterized protein</fullName>
    </submittedName>
</protein>
<name>A0A2R4ALR5_9CAUD</name>
<keyword evidence="3" id="KW-1185">Reference proteome</keyword>
<dbReference type="Proteomes" id="UP000244741">
    <property type="component" value="Segment"/>
</dbReference>
<accession>A0A2R4ALR5</accession>
<feature type="coiled-coil region" evidence="1">
    <location>
        <begin position="7"/>
        <end position="55"/>
    </location>
</feature>
<evidence type="ECO:0000256" key="1">
    <source>
        <dbReference type="SAM" id="Coils"/>
    </source>
</evidence>
<reference evidence="2 3" key="1">
    <citation type="submission" date="2017-12" db="EMBL/GenBank/DDBJ databases">
        <title>Genomic characterization of T5-related Aeromonas hydrophila phages AhSzq-1 and AhSzw-1 and proposal to be two new species.</title>
        <authorList>
            <person name="Chen L."/>
            <person name="Yuan S."/>
            <person name="Ma Y."/>
        </authorList>
    </citation>
    <scope>NUCLEOTIDE SEQUENCE [LARGE SCALE GENOMIC DNA]</scope>
    <source>
        <strain evidence="2">Seawater</strain>
    </source>
</reference>